<reference evidence="2 3" key="1">
    <citation type="submission" date="2019-07" db="EMBL/GenBank/DDBJ databases">
        <authorList>
            <person name="Jastrzebski P J."/>
            <person name="Paukszto L."/>
            <person name="Jastrzebski P J."/>
        </authorList>
    </citation>
    <scope>NUCLEOTIDE SEQUENCE [LARGE SCALE GENOMIC DNA]</scope>
    <source>
        <strain evidence="2 3">WMS-il1</strain>
    </source>
</reference>
<sequence>MKEIEFFVIFFIKRIVALLSWFLSVVCISFRPTPECWIHLESSLSSFEASGFTVGPMIVLGLRSFEIPRRRKATYIQIDHHWIRFGLEIKAVCPK</sequence>
<organism evidence="2 3">
    <name type="scientific">Hymenolepis diminuta</name>
    <name type="common">Rat tapeworm</name>
    <dbReference type="NCBI Taxonomy" id="6216"/>
    <lineage>
        <taxon>Eukaryota</taxon>
        <taxon>Metazoa</taxon>
        <taxon>Spiralia</taxon>
        <taxon>Lophotrochozoa</taxon>
        <taxon>Platyhelminthes</taxon>
        <taxon>Cestoda</taxon>
        <taxon>Eucestoda</taxon>
        <taxon>Cyclophyllidea</taxon>
        <taxon>Hymenolepididae</taxon>
        <taxon>Hymenolepis</taxon>
    </lineage>
</organism>
<proteinExistence type="predicted"/>
<dbReference type="Proteomes" id="UP000321570">
    <property type="component" value="Unassembled WGS sequence"/>
</dbReference>
<protein>
    <submittedName>
        <fullName evidence="2">Uncharacterized protein</fullName>
    </submittedName>
</protein>
<keyword evidence="1" id="KW-0472">Membrane</keyword>
<evidence type="ECO:0000313" key="2">
    <source>
        <dbReference type="EMBL" id="VUZ47402.1"/>
    </source>
</evidence>
<evidence type="ECO:0000256" key="1">
    <source>
        <dbReference type="SAM" id="Phobius"/>
    </source>
</evidence>
<keyword evidence="1" id="KW-0812">Transmembrane</keyword>
<keyword evidence="1" id="KW-1133">Transmembrane helix</keyword>
<dbReference type="AlphaFoldDB" id="A0A564YJE9"/>
<keyword evidence="3" id="KW-1185">Reference proteome</keyword>
<accession>A0A564YJE9</accession>
<evidence type="ECO:0000313" key="3">
    <source>
        <dbReference type="Proteomes" id="UP000321570"/>
    </source>
</evidence>
<dbReference type="EMBL" id="CABIJS010000233">
    <property type="protein sequence ID" value="VUZ47402.1"/>
    <property type="molecule type" value="Genomic_DNA"/>
</dbReference>
<feature type="transmembrane region" description="Helical" evidence="1">
    <location>
        <begin position="43"/>
        <end position="62"/>
    </location>
</feature>
<feature type="transmembrane region" description="Helical" evidence="1">
    <location>
        <begin position="7"/>
        <end position="31"/>
    </location>
</feature>
<name>A0A564YJE9_HYMDI</name>
<gene>
    <name evidence="2" type="ORF">WMSIL1_LOCUS6926</name>
</gene>